<sequence>MAFRALGHSNITLTRSCRTIIFTSSSSFSSACRRRSLSEPPPPPQAPPSPKKVPFTVSVHGKTWQDPYHWMSNTDDPNLLEHLNRENVYADGFMSDTLKLRSVLSSEMKARLPPTVSTPPERWGPWMYYQYIPEGKEYPVLCRRLEMEKTGWLKNIFLHYGMTRSKREEILLDWNELAEKYVKIAGYVNVGTCRVSPDHNYLAYTLDISGGEQYTLQVKDLRSGLIDPKSEVDGAVSLAWAQDASSLYYTQSDENQRPYRQNLIIGFFLVLCSKLGYDHVDDFPVFVENDSSFCVDITSTKDGKFITVYVIDSVNPSNGLQKLCNRTSGVQYFVEHHSGLFYILTNAPIPESQWSGQGYYLVRCQVEDIESAKLQNIILPDNDMDICDMDIFNGYLVLFFNKKGLPLLCSLNFPMQIDLKFTSAASKPFDPDEYSLRTTDQIFHYDNTNKFVTALPSRRVNSQTCTSLLIVHKLTHLQTHFFGGLGAKSTRLSSIMADLYDFKPCALVPKEVKIVMMKVVVEAKEASTKKKD</sequence>
<dbReference type="GO" id="GO:0009507">
    <property type="term" value="C:chloroplast"/>
    <property type="evidence" value="ECO:0007669"/>
    <property type="project" value="TreeGrafter"/>
</dbReference>
<dbReference type="PANTHER" id="PTHR11757:SF12">
    <property type="entry name" value="PROLYL ENDOPEPTIDASE"/>
    <property type="match status" value="1"/>
</dbReference>
<dbReference type="PANTHER" id="PTHR11757">
    <property type="entry name" value="PROTEASE FAMILY S9A OLIGOPEPTIDASE"/>
    <property type="match status" value="1"/>
</dbReference>
<dbReference type="SUPFAM" id="SSF50993">
    <property type="entry name" value="Peptidase/esterase 'gauge' domain"/>
    <property type="match status" value="1"/>
</dbReference>
<name>V7C963_PHAVU</name>
<dbReference type="InterPro" id="IPR023302">
    <property type="entry name" value="Pept_S9A_N"/>
</dbReference>
<evidence type="ECO:0000313" key="4">
    <source>
        <dbReference type="Proteomes" id="UP000000226"/>
    </source>
</evidence>
<evidence type="ECO:0000313" key="3">
    <source>
        <dbReference type="EMBL" id="ESW25461.1"/>
    </source>
</evidence>
<dbReference type="Gramene" id="ESW25461">
    <property type="protein sequence ID" value="ESW25461"/>
    <property type="gene ID" value="PHAVU_003G037900g"/>
</dbReference>
<evidence type="ECO:0000256" key="1">
    <source>
        <dbReference type="SAM" id="MobiDB-lite"/>
    </source>
</evidence>
<evidence type="ECO:0000259" key="2">
    <source>
        <dbReference type="Pfam" id="PF02897"/>
    </source>
</evidence>
<feature type="domain" description="Peptidase S9A N-terminal" evidence="2">
    <location>
        <begin position="47"/>
        <end position="443"/>
    </location>
</feature>
<dbReference type="OrthoDB" id="248387at2759"/>
<feature type="compositionally biased region" description="Pro residues" evidence="1">
    <location>
        <begin position="39"/>
        <end position="51"/>
    </location>
</feature>
<reference evidence="4" key="1">
    <citation type="journal article" date="2014" name="Nat. Genet.">
        <title>A reference genome for common bean and genome-wide analysis of dual domestications.</title>
        <authorList>
            <person name="Schmutz J."/>
            <person name="McClean P.E."/>
            <person name="Mamidi S."/>
            <person name="Wu G.A."/>
            <person name="Cannon S.B."/>
            <person name="Grimwood J."/>
            <person name="Jenkins J."/>
            <person name="Shu S."/>
            <person name="Song Q."/>
            <person name="Chavarro C."/>
            <person name="Torres-Torres M."/>
            <person name="Geffroy V."/>
            <person name="Moghaddam S.M."/>
            <person name="Gao D."/>
            <person name="Abernathy B."/>
            <person name="Barry K."/>
            <person name="Blair M."/>
            <person name="Brick M.A."/>
            <person name="Chovatia M."/>
            <person name="Gepts P."/>
            <person name="Goodstein D.M."/>
            <person name="Gonzales M."/>
            <person name="Hellsten U."/>
            <person name="Hyten D.L."/>
            <person name="Jia G."/>
            <person name="Kelly J.D."/>
            <person name="Kudrna D."/>
            <person name="Lee R."/>
            <person name="Richard M.M."/>
            <person name="Miklas P.N."/>
            <person name="Osorno J.M."/>
            <person name="Rodrigues J."/>
            <person name="Thareau V."/>
            <person name="Urrea C.A."/>
            <person name="Wang M."/>
            <person name="Yu Y."/>
            <person name="Zhang M."/>
            <person name="Wing R.A."/>
            <person name="Cregan P.B."/>
            <person name="Rokhsar D.S."/>
            <person name="Jackson S.A."/>
        </authorList>
    </citation>
    <scope>NUCLEOTIDE SEQUENCE [LARGE SCALE GENOMIC DNA]</scope>
    <source>
        <strain evidence="4">cv. G19833</strain>
    </source>
</reference>
<dbReference type="Pfam" id="PF02897">
    <property type="entry name" value="Peptidase_S9_N"/>
    <property type="match status" value="1"/>
</dbReference>
<organism evidence="3 4">
    <name type="scientific">Phaseolus vulgaris</name>
    <name type="common">Kidney bean</name>
    <name type="synonym">French bean</name>
    <dbReference type="NCBI Taxonomy" id="3885"/>
    <lineage>
        <taxon>Eukaryota</taxon>
        <taxon>Viridiplantae</taxon>
        <taxon>Streptophyta</taxon>
        <taxon>Embryophyta</taxon>
        <taxon>Tracheophyta</taxon>
        <taxon>Spermatophyta</taxon>
        <taxon>Magnoliopsida</taxon>
        <taxon>eudicotyledons</taxon>
        <taxon>Gunneridae</taxon>
        <taxon>Pentapetalae</taxon>
        <taxon>rosids</taxon>
        <taxon>fabids</taxon>
        <taxon>Fabales</taxon>
        <taxon>Fabaceae</taxon>
        <taxon>Papilionoideae</taxon>
        <taxon>50 kb inversion clade</taxon>
        <taxon>NPAAA clade</taxon>
        <taxon>indigoferoid/millettioid clade</taxon>
        <taxon>Phaseoleae</taxon>
        <taxon>Phaseolus</taxon>
    </lineage>
</organism>
<accession>V7C963</accession>
<dbReference type="AlphaFoldDB" id="V7C963"/>
<proteinExistence type="predicted"/>
<dbReference type="eggNOG" id="KOG2237">
    <property type="taxonomic scope" value="Eukaryota"/>
</dbReference>
<dbReference type="Gene3D" id="2.130.10.120">
    <property type="entry name" value="Prolyl oligopeptidase, N-terminal domain"/>
    <property type="match status" value="1"/>
</dbReference>
<dbReference type="OMA" id="ERWGPWM"/>
<dbReference type="Proteomes" id="UP000000226">
    <property type="component" value="Chromosome 3"/>
</dbReference>
<gene>
    <name evidence="3" type="ORF">PHAVU_003G037900g</name>
</gene>
<dbReference type="InterPro" id="IPR051543">
    <property type="entry name" value="Serine_Peptidase_S9A"/>
</dbReference>
<dbReference type="GO" id="GO:0004252">
    <property type="term" value="F:serine-type endopeptidase activity"/>
    <property type="evidence" value="ECO:0007669"/>
    <property type="project" value="InterPro"/>
</dbReference>
<dbReference type="EMBL" id="CM002290">
    <property type="protein sequence ID" value="ESW25461.1"/>
    <property type="molecule type" value="Genomic_DNA"/>
</dbReference>
<feature type="region of interest" description="Disordered" evidence="1">
    <location>
        <begin position="33"/>
        <end position="55"/>
    </location>
</feature>
<dbReference type="PROSITE" id="PS51257">
    <property type="entry name" value="PROKAR_LIPOPROTEIN"/>
    <property type="match status" value="1"/>
</dbReference>
<protein>
    <recommendedName>
        <fullName evidence="2">Peptidase S9A N-terminal domain-containing protein</fullName>
    </recommendedName>
</protein>
<keyword evidence="4" id="KW-1185">Reference proteome</keyword>